<evidence type="ECO:0000256" key="1">
    <source>
        <dbReference type="ARBA" id="ARBA00023015"/>
    </source>
</evidence>
<keyword evidence="4" id="KW-1185">Reference proteome</keyword>
<feature type="region of interest" description="Leucine repeat II (LRII)" evidence="3">
    <location>
        <begin position="289"/>
        <end position="321"/>
    </location>
</feature>
<reference evidence="4" key="1">
    <citation type="journal article" date="2013" name="Genome Biol.">
        <title>Reference genomes and transcriptomes of Nicotiana sylvestris and Nicotiana tomentosiformis.</title>
        <authorList>
            <person name="Sierro N."/>
            <person name="Battey J.N."/>
            <person name="Ouadi S."/>
            <person name="Bovet L."/>
            <person name="Goepfert S."/>
            <person name="Bakaher N."/>
            <person name="Peitsch M.C."/>
            <person name="Ivanov N.V."/>
        </authorList>
    </citation>
    <scope>NUCLEOTIDE SEQUENCE [LARGE SCALE GENOMIC DNA]</scope>
</reference>
<feature type="short sequence motif" description="LxCxE motif" evidence="3">
    <location>
        <begin position="145"/>
        <end position="149"/>
    </location>
</feature>
<feature type="region of interest" description="SAW" evidence="3">
    <location>
        <begin position="427"/>
        <end position="502"/>
    </location>
</feature>
<reference evidence="5" key="2">
    <citation type="submission" date="2025-08" db="UniProtKB">
        <authorList>
            <consortium name="RefSeq"/>
        </authorList>
    </citation>
    <scope>IDENTIFICATION</scope>
    <source>
        <tissue evidence="5">Leaf</tissue>
    </source>
</reference>
<gene>
    <name evidence="5" type="primary">LOC104236166</name>
</gene>
<name>A0A1U7XPD6_NICSY</name>
<dbReference type="KEGG" id="nsy:104236166"/>
<dbReference type="OrthoDB" id="1221201at2759"/>
<dbReference type="InterPro" id="IPR005202">
    <property type="entry name" value="TF_GRAS"/>
</dbReference>
<dbReference type="RefSeq" id="XP_009788345.1">
    <property type="nucleotide sequence ID" value="XM_009790043.1"/>
</dbReference>
<comment type="caution">
    <text evidence="3">Lacks conserved residue(s) required for the propagation of feature annotation.</text>
</comment>
<proteinExistence type="inferred from homology"/>
<feature type="region of interest" description="PFYRE" evidence="3">
    <location>
        <begin position="333"/>
        <end position="424"/>
    </location>
</feature>
<dbReference type="STRING" id="4096.A0A1U7XPD6"/>
<protein>
    <submittedName>
        <fullName evidence="5">DELLA protein GAI-like</fullName>
    </submittedName>
</protein>
<keyword evidence="1" id="KW-0805">Transcription regulation</keyword>
<organism evidence="4 5">
    <name type="scientific">Nicotiana sylvestris</name>
    <name type="common">Wood tobacco</name>
    <name type="synonym">South American tobacco</name>
    <dbReference type="NCBI Taxonomy" id="4096"/>
    <lineage>
        <taxon>Eukaryota</taxon>
        <taxon>Viridiplantae</taxon>
        <taxon>Streptophyta</taxon>
        <taxon>Embryophyta</taxon>
        <taxon>Tracheophyta</taxon>
        <taxon>Spermatophyta</taxon>
        <taxon>Magnoliopsida</taxon>
        <taxon>eudicotyledons</taxon>
        <taxon>Gunneridae</taxon>
        <taxon>Pentapetalae</taxon>
        <taxon>asterids</taxon>
        <taxon>lamiids</taxon>
        <taxon>Solanales</taxon>
        <taxon>Solanaceae</taxon>
        <taxon>Nicotianoideae</taxon>
        <taxon>Nicotianeae</taxon>
        <taxon>Nicotiana</taxon>
    </lineage>
</organism>
<dbReference type="Proteomes" id="UP000189701">
    <property type="component" value="Unplaced"/>
</dbReference>
<evidence type="ECO:0000313" key="4">
    <source>
        <dbReference type="Proteomes" id="UP000189701"/>
    </source>
</evidence>
<evidence type="ECO:0000256" key="2">
    <source>
        <dbReference type="ARBA" id="ARBA00023163"/>
    </source>
</evidence>
<feature type="short sequence motif" description="VHIID" evidence="3">
    <location>
        <begin position="243"/>
        <end position="247"/>
    </location>
</feature>
<evidence type="ECO:0000256" key="3">
    <source>
        <dbReference type="PROSITE-ProRule" id="PRU01191"/>
    </source>
</evidence>
<comment type="similarity">
    <text evidence="3">Belongs to the GRAS family.</text>
</comment>
<dbReference type="AlphaFoldDB" id="A0A1U7XPD6"/>
<evidence type="ECO:0000313" key="5">
    <source>
        <dbReference type="RefSeq" id="XP_009788345.1"/>
    </source>
</evidence>
<dbReference type="GeneID" id="104236166"/>
<accession>A0A1U7XPD6</accession>
<sequence>MSSGNSSSDKLLEDGESFDSTTDAIIYGTSDISDLTLSLISDPNIPNSSDSSTSIDDHISTAAGGCDDMIVSSGATSRIFNSSTDFRAFSRNISVVCNNYSDKVAEEGSAESSNRMRSRDGLELCLGLRIGSEAVNEEPLVKILLACGEAVQRNNLALADALVRLIREHAVSEFGAMKKVATYFAEALDQRIQGMNLEDIMEFSCYTDNIMQMRFHEIRPYLEFAYSSVNRAILDAFANSSRVHIIDFSLNQGPQWLALMQDFALRPGGPPAFRLTGIGSPDNTDALRQLKWKLAEFANKFGVEFEFRGIVVDSLADVDTSRLDIRPSNYEEVAVNSIFEFHHLLYTPGEIEKVLNSIKEMHPKIVTIIEEEANQSVFMDRFNHAWSYYSKMFGSLENSESTHDQHNSGDSRLVHEYLGQQINNMVACELGTELVETTLSEWRVKMNSAGFNPVQLGPSMYVQATMILALFKNRNGYRVEQNDGCLTLSWHGRPLISTSVWQLTPPPSLG</sequence>
<dbReference type="PANTHER" id="PTHR31636">
    <property type="entry name" value="OSJNBA0084A10.13 PROTEIN-RELATED"/>
    <property type="match status" value="1"/>
</dbReference>
<dbReference type="eggNOG" id="ENOG502QPMG">
    <property type="taxonomic scope" value="Eukaryota"/>
</dbReference>
<dbReference type="Pfam" id="PF03514">
    <property type="entry name" value="GRAS"/>
    <property type="match status" value="1"/>
</dbReference>
<dbReference type="PROSITE" id="PS50985">
    <property type="entry name" value="GRAS"/>
    <property type="match status" value="1"/>
</dbReference>
<keyword evidence="2" id="KW-0804">Transcription</keyword>